<dbReference type="Proteomes" id="UP001162029">
    <property type="component" value="Unassembled WGS sequence"/>
</dbReference>
<dbReference type="InterPro" id="IPR038212">
    <property type="entry name" value="TF_EnY2_sf"/>
</dbReference>
<proteinExistence type="predicted"/>
<reference evidence="1" key="1">
    <citation type="submission" date="2022-12" db="EMBL/GenBank/DDBJ databases">
        <authorList>
            <person name="Webb A."/>
        </authorList>
    </citation>
    <scope>NUCLEOTIDE SEQUENCE</scope>
    <source>
        <strain evidence="1">Pd1</strain>
    </source>
</reference>
<evidence type="ECO:0000313" key="2">
    <source>
        <dbReference type="Proteomes" id="UP001162029"/>
    </source>
</evidence>
<dbReference type="GO" id="GO:0003713">
    <property type="term" value="F:transcription coactivator activity"/>
    <property type="evidence" value="ECO:0007669"/>
    <property type="project" value="InterPro"/>
</dbReference>
<dbReference type="GO" id="GO:0000124">
    <property type="term" value="C:SAGA complex"/>
    <property type="evidence" value="ECO:0007669"/>
    <property type="project" value="InterPro"/>
</dbReference>
<dbReference type="AlphaFoldDB" id="A0AAV0UB12"/>
<evidence type="ECO:0000313" key="1">
    <source>
        <dbReference type="EMBL" id="CAI5733573.1"/>
    </source>
</evidence>
<dbReference type="PANTHER" id="PTHR12514">
    <property type="entry name" value="ENHANCER OF YELLOW 2 TRANSCRIPTION FACTOR"/>
    <property type="match status" value="1"/>
</dbReference>
<keyword evidence="2" id="KW-1185">Reference proteome</keyword>
<name>A0AAV0UB12_9STRA</name>
<dbReference type="GO" id="GO:0006406">
    <property type="term" value="P:mRNA export from nucleus"/>
    <property type="evidence" value="ECO:0007669"/>
    <property type="project" value="InterPro"/>
</dbReference>
<accession>A0AAV0UB12</accession>
<comment type="caution">
    <text evidence="1">The sequence shown here is derived from an EMBL/GenBank/DDBJ whole genome shotgun (WGS) entry which is preliminary data.</text>
</comment>
<protein>
    <submittedName>
        <fullName evidence="1">Uncharacterized protein</fullName>
    </submittedName>
</protein>
<organism evidence="1 2">
    <name type="scientific">Peronospora destructor</name>
    <dbReference type="NCBI Taxonomy" id="86335"/>
    <lineage>
        <taxon>Eukaryota</taxon>
        <taxon>Sar</taxon>
        <taxon>Stramenopiles</taxon>
        <taxon>Oomycota</taxon>
        <taxon>Peronosporomycetes</taxon>
        <taxon>Peronosporales</taxon>
        <taxon>Peronosporaceae</taxon>
        <taxon>Peronospora</taxon>
    </lineage>
</organism>
<dbReference type="GO" id="GO:0005643">
    <property type="term" value="C:nuclear pore"/>
    <property type="evidence" value="ECO:0007669"/>
    <property type="project" value="InterPro"/>
</dbReference>
<gene>
    <name evidence="1" type="ORF">PDE001_LOCUS5442</name>
</gene>
<dbReference type="EMBL" id="CANTFM010001005">
    <property type="protein sequence ID" value="CAI5733573.1"/>
    <property type="molecule type" value="Genomic_DNA"/>
</dbReference>
<sequence length="118" mass="13342">MQSVQELIGKLSNVHYRVVTSRAVPDRFGVSAFVCRAAKKEQLKELLRFKLVECGWRDDMKHSGKVIPKKEVTVEDLVEVIALKGRALVPGDAKNEMLKRWQGNLKSAALCLTMDEIF</sequence>
<dbReference type="Gene3D" id="1.10.246.140">
    <property type="match status" value="1"/>
</dbReference>
<dbReference type="Pfam" id="PF10163">
    <property type="entry name" value="EnY2"/>
    <property type="match status" value="1"/>
</dbReference>
<dbReference type="InterPro" id="IPR018783">
    <property type="entry name" value="TF_ENY2"/>
</dbReference>